<evidence type="ECO:0000256" key="5">
    <source>
        <dbReference type="ARBA" id="ARBA00022989"/>
    </source>
</evidence>
<evidence type="ECO:0000259" key="8">
    <source>
        <dbReference type="Pfam" id="PF02397"/>
    </source>
</evidence>
<proteinExistence type="inferred from homology"/>
<comment type="caution">
    <text evidence="9">The sequence shown here is derived from an EMBL/GenBank/DDBJ whole genome shotgun (WGS) entry which is preliminary data.</text>
</comment>
<dbReference type="EMBL" id="LWQS01000071">
    <property type="protein sequence ID" value="OAN44201.1"/>
    <property type="molecule type" value="Genomic_DNA"/>
</dbReference>
<dbReference type="GO" id="GO:0016020">
    <property type="term" value="C:membrane"/>
    <property type="evidence" value="ECO:0007669"/>
    <property type="project" value="UniProtKB-SubCell"/>
</dbReference>
<feature type="transmembrane region" description="Helical" evidence="7">
    <location>
        <begin position="73"/>
        <end position="92"/>
    </location>
</feature>
<dbReference type="PANTHER" id="PTHR30576:SF10">
    <property type="entry name" value="SLL5057 PROTEIN"/>
    <property type="match status" value="1"/>
</dbReference>
<dbReference type="STRING" id="1707952.A6A03_03400"/>
<dbReference type="Pfam" id="PF13727">
    <property type="entry name" value="CoA_binding_3"/>
    <property type="match status" value="1"/>
</dbReference>
<evidence type="ECO:0000313" key="9">
    <source>
        <dbReference type="EMBL" id="OAN44201.1"/>
    </source>
</evidence>
<keyword evidence="6 7" id="KW-0472">Membrane</keyword>
<evidence type="ECO:0000256" key="2">
    <source>
        <dbReference type="ARBA" id="ARBA00006464"/>
    </source>
</evidence>
<keyword evidence="5 7" id="KW-1133">Transmembrane helix</keyword>
<dbReference type="InterPro" id="IPR017475">
    <property type="entry name" value="EPS_sugar_tfrase"/>
</dbReference>
<feature type="transmembrane region" description="Helical" evidence="7">
    <location>
        <begin position="311"/>
        <end position="334"/>
    </location>
</feature>
<keyword evidence="3 9" id="KW-0808">Transferase</keyword>
<sequence length="499" mass="57214">MIEHPPAQEKQTPTTRQRLHHQRRWTMVGLFLADQALIFAGFVLAYILRYQVSWPPPFDRIIAEVAIENQVPFSAFLPIVFMLQLLLGVRFIMRGFYRSSRRMTLLDEAEAIAGSVITMIALVMVVVFLYRPFFYSRLIFAFAAITIIGLLLSWRLLLIGIRHWFWSRGLGRERVLVVGGTGLGQLVMHALTASPGVGYTLAGYLSEQPIIAANRARVFQHLGDLDDLEQVIEQQQIQQVIIALPFWNYDRLPELAARCQQLGVEYQIAPDIYQLSFDRVDIMHLSGVPLLQPKEIQLHGLNLALKRTFDLAAVLLSLPLTLPLAAMIALLIWIDSGRPIIFRQQRIGKHGRPFTCYKFRTMVPDAEQRRQELLAHNEADGPLFKIRDDPRVTRVGRWLRRTSLDELPQLWNVLRGEMSLIGPRPALPEEVARYEPWHHRRLEVQPGLACLPQALGRSEISFDEQVRLDIYYAENWSLSLDLRILMMVIPAILSGRGAW</sequence>
<name>A0A178M617_9CHLR</name>
<dbReference type="NCBIfam" id="TIGR03025">
    <property type="entry name" value="EPS_sugtrans"/>
    <property type="match status" value="1"/>
</dbReference>
<dbReference type="Gene3D" id="3.40.50.720">
    <property type="entry name" value="NAD(P)-binding Rossmann-like Domain"/>
    <property type="match status" value="1"/>
</dbReference>
<dbReference type="Proteomes" id="UP000078287">
    <property type="component" value="Unassembled WGS sequence"/>
</dbReference>
<protein>
    <submittedName>
        <fullName evidence="9">UDP-phosphate galactose phosphotransferase</fullName>
    </submittedName>
</protein>
<dbReference type="OrthoDB" id="9795351at2"/>
<dbReference type="InterPro" id="IPR003362">
    <property type="entry name" value="Bact_transf"/>
</dbReference>
<evidence type="ECO:0000256" key="4">
    <source>
        <dbReference type="ARBA" id="ARBA00022692"/>
    </source>
</evidence>
<evidence type="ECO:0000256" key="1">
    <source>
        <dbReference type="ARBA" id="ARBA00004141"/>
    </source>
</evidence>
<gene>
    <name evidence="9" type="ORF">A6A03_03400</name>
</gene>
<feature type="transmembrane region" description="Helical" evidence="7">
    <location>
        <begin position="139"/>
        <end position="158"/>
    </location>
</feature>
<dbReference type="Pfam" id="PF02397">
    <property type="entry name" value="Bac_transf"/>
    <property type="match status" value="1"/>
</dbReference>
<keyword evidence="10" id="KW-1185">Reference proteome</keyword>
<organism evidence="9 10">
    <name type="scientific">Chloroflexus islandicus</name>
    <dbReference type="NCBI Taxonomy" id="1707952"/>
    <lineage>
        <taxon>Bacteria</taxon>
        <taxon>Bacillati</taxon>
        <taxon>Chloroflexota</taxon>
        <taxon>Chloroflexia</taxon>
        <taxon>Chloroflexales</taxon>
        <taxon>Chloroflexineae</taxon>
        <taxon>Chloroflexaceae</taxon>
        <taxon>Chloroflexus</taxon>
    </lineage>
</organism>
<dbReference type="GO" id="GO:0016780">
    <property type="term" value="F:phosphotransferase activity, for other substituted phosphate groups"/>
    <property type="evidence" value="ECO:0007669"/>
    <property type="project" value="TreeGrafter"/>
</dbReference>
<dbReference type="SUPFAM" id="SSF51735">
    <property type="entry name" value="NAD(P)-binding Rossmann-fold domains"/>
    <property type="match status" value="1"/>
</dbReference>
<comment type="similarity">
    <text evidence="2">Belongs to the bacterial sugar transferase family.</text>
</comment>
<dbReference type="AlphaFoldDB" id="A0A178M617"/>
<reference evidence="9 10" key="1">
    <citation type="submission" date="2016-04" db="EMBL/GenBank/DDBJ databases">
        <title>Chloroflexus islandicus sp. nov., a thermophilic filamentous anoxygenic phototrophic bacterium from geyser Strokkur (Iceland).</title>
        <authorList>
            <person name="Gaisin V.A."/>
            <person name="Kalashnikov A.M."/>
            <person name="Sukhacheva M.V."/>
            <person name="Grouzdev D.S."/>
            <person name="Ivanov T.M."/>
            <person name="Kuznetsov B."/>
            <person name="Gorlenko V.M."/>
        </authorList>
    </citation>
    <scope>NUCLEOTIDE SEQUENCE [LARGE SCALE GENOMIC DNA]</scope>
    <source>
        <strain evidence="10">isl-2</strain>
    </source>
</reference>
<evidence type="ECO:0000256" key="3">
    <source>
        <dbReference type="ARBA" id="ARBA00022679"/>
    </source>
</evidence>
<accession>A0A178M617</accession>
<dbReference type="PANTHER" id="PTHR30576">
    <property type="entry name" value="COLANIC BIOSYNTHESIS UDP-GLUCOSE LIPID CARRIER TRANSFERASE"/>
    <property type="match status" value="1"/>
</dbReference>
<evidence type="ECO:0000313" key="10">
    <source>
        <dbReference type="Proteomes" id="UP000078287"/>
    </source>
</evidence>
<evidence type="ECO:0000256" key="6">
    <source>
        <dbReference type="ARBA" id="ARBA00023136"/>
    </source>
</evidence>
<feature type="domain" description="Bacterial sugar transferase" evidence="8">
    <location>
        <begin position="306"/>
        <end position="493"/>
    </location>
</feature>
<dbReference type="InterPro" id="IPR036291">
    <property type="entry name" value="NAD(P)-bd_dom_sf"/>
</dbReference>
<feature type="transmembrane region" description="Helical" evidence="7">
    <location>
        <begin position="112"/>
        <end position="133"/>
    </location>
</feature>
<feature type="transmembrane region" description="Helical" evidence="7">
    <location>
        <begin position="25"/>
        <end position="48"/>
    </location>
</feature>
<keyword evidence="4 7" id="KW-0812">Transmembrane</keyword>
<evidence type="ECO:0000256" key="7">
    <source>
        <dbReference type="SAM" id="Phobius"/>
    </source>
</evidence>
<dbReference type="RefSeq" id="WP_066789762.1">
    <property type="nucleotide sequence ID" value="NZ_LWQS01000071.1"/>
</dbReference>
<comment type="subcellular location">
    <subcellularLocation>
        <location evidence="1">Membrane</location>
        <topology evidence="1">Multi-pass membrane protein</topology>
    </subcellularLocation>
</comment>